<dbReference type="PANTHER" id="PTHR12533:SF7">
    <property type="entry name" value="NFAT NUCLEAR FACTOR, ISOFORM B"/>
    <property type="match status" value="1"/>
</dbReference>
<evidence type="ECO:0000256" key="14">
    <source>
        <dbReference type="ARBA" id="ARBA00023159"/>
    </source>
</evidence>
<keyword evidence="12" id="KW-0805">Transcription regulation</keyword>
<keyword evidence="9" id="KW-0013">ADP-ribosylation</keyword>
<dbReference type="InterPro" id="IPR014756">
    <property type="entry name" value="Ig_E-set"/>
</dbReference>
<dbReference type="GO" id="GO:0005737">
    <property type="term" value="C:cytoplasm"/>
    <property type="evidence" value="ECO:0007669"/>
    <property type="project" value="UniProtKB-SubCell"/>
</dbReference>
<evidence type="ECO:0000256" key="9">
    <source>
        <dbReference type="ARBA" id="ARBA00022765"/>
    </source>
</evidence>
<dbReference type="GO" id="GO:0048468">
    <property type="term" value="P:cell development"/>
    <property type="evidence" value="ECO:0007669"/>
    <property type="project" value="UniProtKB-ARBA"/>
</dbReference>
<dbReference type="Pfam" id="PF00554">
    <property type="entry name" value="RHD_DNA_bind"/>
    <property type="match status" value="1"/>
</dbReference>
<sequence>MKGAASKKLNHRGIASKREEIPAPVTADPCDNSNDSGLGFDHHIEFPIPRTQSNFVENDYVWSENDAKRQRLEIKVESDNANDNFTFPQSRIVSNPTATQPIGSRAVKAVSVGKGGKRGSQSITTQSLGVSRDGKVQLQILSQPEMQHRARYQTEGSRGAVKDRTGNGFPIVKLSGYKKATTLEVYIGTDQGRVAPHMFYQACRVSGKNSTPCVEKKVDGTVLIEIELDPSKDMTATCDCVGILKERNVDVEHRFPEESSGRGKKKSTRCRMVFRTVITNDDNTTETLQVTSQPIICTQPPGVPEICKKSLNSCPASGGLELFILGKNFLKDTKVIFLEDELGSGTTWEVLVHPDKEFLQQSHLVCVIPPYRVEDIKEPVMVKLHIVSGGRSSEAHPFMYTPVATSLQAHAQDPNIKARAINQNLPSQPIYSNQNLLLGVPFMLPTKFPVTPPYLPDDPVISNKCKEDKGNETSPAVLMPPPSIVPVSIRRSPQSILLAENIDLKRETETPPSDAVTVAPDLTESCQPSMATFQQFVSTPDTPLPALSVETYFSKIEGKQPTTNPASLLSQQPSLLVQKQESDNGAVGELLRSQNLQEEIRVSMIAQSDANDSTKLNAFVNATVDNHIDSRRRPSSENELPLASVPMQTSPLNLNTHETITLSPPVTIEHMLPLQQQMTSPILTNSVAADNILPGTFSPGKDIRSVPDPITMAPVTSAPFTEMNNVAATASSEIIMTAVNDAVITSIKDVLTSQNQPALPTSSIIRQEAFIPTDRPLTQSEQILEKNEPSALTSSRYQSSLIINSVFSLPDQALSTTGENKPKSPVTAEPSFQPNLVLNDNHFTSPREATQSLSSSINSNFPENLVFQTNQTLPVSTSASNVSTFVPDVVAQVEVKSQFSSTSFSNSIESSNIINGKLSDAFSTTSKPEQGRENSTVIPLPSTTQFINTVGSATTGTNELKGSPNVVPGQVGKQFTTEVQIQKQVAPQVDELTRMSEHDLLSYINPSCFDQV</sequence>
<comment type="function">
    <text evidence="17">Transcription factor involved, among others, in the transcriptional regulation of osmoprotective and inflammatory genes. Binds the DNA consensus sequence 5'-[ACT][AG]TGGAAA[CAT]A[TA][ATC][CA][ATG][GT][GAC][CG][CT]-3'. Mediates the transcriptional response to hypertonicity. Positively regulates the transcription of LCN2 and S100A4 genes; optimal transactivation of these genes requires the presence of DDX5/DDX17. Also involved in the DNA damage response by preventing formation of R-loops; R-loops are composed of a DNA:RNA hybrid and the associated non-template single-stranded DNA.</text>
</comment>
<dbReference type="GO" id="GO:0005634">
    <property type="term" value="C:nucleus"/>
    <property type="evidence" value="ECO:0007669"/>
    <property type="project" value="UniProtKB-SubCell"/>
</dbReference>
<dbReference type="FunFam" id="2.60.40.10:FF:000174">
    <property type="entry name" value="Nuclear factor of activated T-cells 5, tonicity-responsive"/>
    <property type="match status" value="1"/>
</dbReference>
<keyword evidence="14" id="KW-0010">Activator</keyword>
<organism evidence="23 24">
    <name type="scientific">Rhynocoris fuscipes</name>
    <dbReference type="NCBI Taxonomy" id="488301"/>
    <lineage>
        <taxon>Eukaryota</taxon>
        <taxon>Metazoa</taxon>
        <taxon>Ecdysozoa</taxon>
        <taxon>Arthropoda</taxon>
        <taxon>Hexapoda</taxon>
        <taxon>Insecta</taxon>
        <taxon>Pterygota</taxon>
        <taxon>Neoptera</taxon>
        <taxon>Paraneoptera</taxon>
        <taxon>Hemiptera</taxon>
        <taxon>Heteroptera</taxon>
        <taxon>Panheteroptera</taxon>
        <taxon>Cimicomorpha</taxon>
        <taxon>Reduviidae</taxon>
        <taxon>Harpactorinae</taxon>
        <taxon>Harpactorini</taxon>
        <taxon>Rhynocoris</taxon>
    </lineage>
</organism>
<evidence type="ECO:0000256" key="5">
    <source>
        <dbReference type="ARBA" id="ARBA00022490"/>
    </source>
</evidence>
<evidence type="ECO:0000256" key="17">
    <source>
        <dbReference type="ARBA" id="ARBA00055141"/>
    </source>
</evidence>
<keyword evidence="8" id="KW-0227">DNA damage</keyword>
<evidence type="ECO:0000256" key="6">
    <source>
        <dbReference type="ARBA" id="ARBA00022499"/>
    </source>
</evidence>
<keyword evidence="10" id="KW-0832">Ubl conjugation</keyword>
<dbReference type="Gene3D" id="2.60.40.340">
    <property type="entry name" value="Rel homology domain (RHD), DNA-binding domain"/>
    <property type="match status" value="1"/>
</dbReference>
<keyword evidence="6" id="KW-1017">Isopeptide bond</keyword>
<dbReference type="PANTHER" id="PTHR12533">
    <property type="entry name" value="NFAT"/>
    <property type="match status" value="1"/>
</dbReference>
<dbReference type="PRINTS" id="PR01789">
    <property type="entry name" value="NUCFACTORATC"/>
</dbReference>
<dbReference type="GO" id="GO:0000978">
    <property type="term" value="F:RNA polymerase II cis-regulatory region sequence-specific DNA binding"/>
    <property type="evidence" value="ECO:0007669"/>
    <property type="project" value="TreeGrafter"/>
</dbReference>
<dbReference type="InterPro" id="IPR011539">
    <property type="entry name" value="RHD_DNA_bind_dom"/>
</dbReference>
<evidence type="ECO:0000256" key="4">
    <source>
        <dbReference type="ARBA" id="ARBA00022454"/>
    </source>
</evidence>
<dbReference type="Gene3D" id="2.60.40.10">
    <property type="entry name" value="Immunoglobulins"/>
    <property type="match status" value="1"/>
</dbReference>
<dbReference type="SMART" id="SM00429">
    <property type="entry name" value="IPT"/>
    <property type="match status" value="1"/>
</dbReference>
<dbReference type="GO" id="GO:0006974">
    <property type="term" value="P:DNA damage response"/>
    <property type="evidence" value="ECO:0007669"/>
    <property type="project" value="UniProtKB-KW"/>
</dbReference>
<gene>
    <name evidence="23" type="ORF">O3M35_005702</name>
</gene>
<feature type="compositionally biased region" description="Polar residues" evidence="21">
    <location>
        <begin position="830"/>
        <end position="855"/>
    </location>
</feature>
<keyword evidence="15" id="KW-0804">Transcription</keyword>
<evidence type="ECO:0000313" key="24">
    <source>
        <dbReference type="Proteomes" id="UP001461498"/>
    </source>
</evidence>
<evidence type="ECO:0000259" key="22">
    <source>
        <dbReference type="PROSITE" id="PS50254"/>
    </source>
</evidence>
<evidence type="ECO:0000256" key="3">
    <source>
        <dbReference type="ARBA" id="ARBA00004496"/>
    </source>
</evidence>
<dbReference type="GO" id="GO:0010467">
    <property type="term" value="P:gene expression"/>
    <property type="evidence" value="ECO:0007669"/>
    <property type="project" value="UniProtKB-ARBA"/>
</dbReference>
<protein>
    <recommendedName>
        <fullName evidence="19">Nuclear factor of activated T-cells 5</fullName>
    </recommendedName>
    <alternativeName>
        <fullName evidence="20">T-cell transcription factor NFAT5</fullName>
    </alternativeName>
</protein>
<keyword evidence="11" id="KW-0007">Acetylation</keyword>
<keyword evidence="7" id="KW-0597">Phosphoprotein</keyword>
<keyword evidence="5" id="KW-0963">Cytoplasm</keyword>
<evidence type="ECO:0000256" key="15">
    <source>
        <dbReference type="ARBA" id="ARBA00023163"/>
    </source>
</evidence>
<dbReference type="GO" id="GO:0045944">
    <property type="term" value="P:positive regulation of transcription by RNA polymerase II"/>
    <property type="evidence" value="ECO:0007669"/>
    <property type="project" value="UniProtKB-ARBA"/>
</dbReference>
<comment type="caution">
    <text evidence="23">The sequence shown here is derived from an EMBL/GenBank/DDBJ whole genome shotgun (WGS) entry which is preliminary data.</text>
</comment>
<evidence type="ECO:0000256" key="20">
    <source>
        <dbReference type="ARBA" id="ARBA00080722"/>
    </source>
</evidence>
<evidence type="ECO:0000256" key="2">
    <source>
        <dbReference type="ARBA" id="ARBA00004286"/>
    </source>
</evidence>
<keyword evidence="16" id="KW-0539">Nucleus</keyword>
<dbReference type="GO" id="GO:0005667">
    <property type="term" value="C:transcription regulator complex"/>
    <property type="evidence" value="ECO:0007669"/>
    <property type="project" value="TreeGrafter"/>
</dbReference>
<evidence type="ECO:0000256" key="1">
    <source>
        <dbReference type="ARBA" id="ARBA00004123"/>
    </source>
</evidence>
<evidence type="ECO:0000256" key="21">
    <source>
        <dbReference type="SAM" id="MobiDB-lite"/>
    </source>
</evidence>
<dbReference type="GO" id="GO:1902531">
    <property type="term" value="P:regulation of intracellular signal transduction"/>
    <property type="evidence" value="ECO:0007669"/>
    <property type="project" value="UniProtKB-ARBA"/>
</dbReference>
<reference evidence="23 24" key="1">
    <citation type="submission" date="2022-12" db="EMBL/GenBank/DDBJ databases">
        <title>Chromosome-level genome assembly of true bugs.</title>
        <authorList>
            <person name="Ma L."/>
            <person name="Li H."/>
        </authorList>
    </citation>
    <scope>NUCLEOTIDE SEQUENCE [LARGE SCALE GENOMIC DNA]</scope>
    <source>
        <strain evidence="23">Lab_2022b</strain>
    </source>
</reference>
<dbReference type="Pfam" id="PF16179">
    <property type="entry name" value="RHD_dimer"/>
    <property type="match status" value="1"/>
</dbReference>
<dbReference type="InterPro" id="IPR008967">
    <property type="entry name" value="p53-like_TF_DNA-bd_sf"/>
</dbReference>
<dbReference type="SUPFAM" id="SSF81296">
    <property type="entry name" value="E set domains"/>
    <property type="match status" value="1"/>
</dbReference>
<keyword evidence="13" id="KW-0238">DNA-binding</keyword>
<accession>A0AAW1DJ63</accession>
<dbReference type="InterPro" id="IPR032397">
    <property type="entry name" value="RHD_dimer"/>
</dbReference>
<keyword evidence="4" id="KW-0158">Chromosome</keyword>
<evidence type="ECO:0000256" key="10">
    <source>
        <dbReference type="ARBA" id="ARBA00022843"/>
    </source>
</evidence>
<evidence type="ECO:0000256" key="16">
    <source>
        <dbReference type="ARBA" id="ARBA00023242"/>
    </source>
</evidence>
<dbReference type="EMBL" id="JAPXFL010000002">
    <property type="protein sequence ID" value="KAK9511054.1"/>
    <property type="molecule type" value="Genomic_DNA"/>
</dbReference>
<name>A0AAW1DJ63_9HEMI</name>
<feature type="region of interest" description="Disordered" evidence="21">
    <location>
        <begin position="814"/>
        <end position="855"/>
    </location>
</feature>
<dbReference type="Proteomes" id="UP001461498">
    <property type="component" value="Unassembled WGS sequence"/>
</dbReference>
<evidence type="ECO:0000256" key="18">
    <source>
        <dbReference type="ARBA" id="ARBA00065799"/>
    </source>
</evidence>
<dbReference type="PROSITE" id="PS50254">
    <property type="entry name" value="REL_2"/>
    <property type="match status" value="1"/>
</dbReference>
<evidence type="ECO:0000256" key="7">
    <source>
        <dbReference type="ARBA" id="ARBA00022553"/>
    </source>
</evidence>
<evidence type="ECO:0000313" key="23">
    <source>
        <dbReference type="EMBL" id="KAK9511054.1"/>
    </source>
</evidence>
<evidence type="ECO:0000256" key="8">
    <source>
        <dbReference type="ARBA" id="ARBA00022763"/>
    </source>
</evidence>
<evidence type="ECO:0000256" key="11">
    <source>
        <dbReference type="ARBA" id="ARBA00022990"/>
    </source>
</evidence>
<dbReference type="GO" id="GO:0048731">
    <property type="term" value="P:system development"/>
    <property type="evidence" value="ECO:0007669"/>
    <property type="project" value="UniProtKB-ARBA"/>
</dbReference>
<dbReference type="FunFam" id="2.60.40.340:FF:000002">
    <property type="entry name" value="Nuclear factor of activated T-cells 5, tonicity-responsive"/>
    <property type="match status" value="1"/>
</dbReference>
<evidence type="ECO:0000256" key="19">
    <source>
        <dbReference type="ARBA" id="ARBA00072227"/>
    </source>
</evidence>
<dbReference type="InterPro" id="IPR002909">
    <property type="entry name" value="IPT_dom"/>
</dbReference>
<feature type="domain" description="RHD" evidence="22">
    <location>
        <begin position="131"/>
        <end position="302"/>
    </location>
</feature>
<proteinExistence type="predicted"/>
<dbReference type="InterPro" id="IPR008366">
    <property type="entry name" value="NFAT"/>
</dbReference>
<keyword evidence="24" id="KW-1185">Reference proteome</keyword>
<dbReference type="SUPFAM" id="SSF49417">
    <property type="entry name" value="p53-like transcription factors"/>
    <property type="match status" value="1"/>
</dbReference>
<evidence type="ECO:0000256" key="12">
    <source>
        <dbReference type="ARBA" id="ARBA00023015"/>
    </source>
</evidence>
<dbReference type="GO" id="GO:0005694">
    <property type="term" value="C:chromosome"/>
    <property type="evidence" value="ECO:0007669"/>
    <property type="project" value="UniProtKB-SubCell"/>
</dbReference>
<dbReference type="AlphaFoldDB" id="A0AAW1DJ63"/>
<evidence type="ECO:0000256" key="13">
    <source>
        <dbReference type="ARBA" id="ARBA00023125"/>
    </source>
</evidence>
<comment type="subcellular location">
    <subcellularLocation>
        <location evidence="2">Chromosome</location>
    </subcellularLocation>
    <subcellularLocation>
        <location evidence="3">Cytoplasm</location>
    </subcellularLocation>
    <subcellularLocation>
        <location evidence="1">Nucleus</location>
    </subcellularLocation>
</comment>
<comment type="subunit">
    <text evidence="18">Homodimer when bound to DNA, completely encircles its DNA target. Interacts with CIDEC; this interaction is direct and retains NFAT5 in the cytoplasm. Does not bind with Fos and Jun transcription factors. Interacts with DDX5 and DDX17; this interaction leads to DDX5/DDX17 recruitment to LNC2 and S100A4 promoters and NFAT5-mediated DDX5/DDX17-enhanced transactivation.</text>
</comment>
<dbReference type="InterPro" id="IPR013783">
    <property type="entry name" value="Ig-like_fold"/>
</dbReference>
<dbReference type="InterPro" id="IPR037059">
    <property type="entry name" value="RHD_DNA_bind_dom_sf"/>
</dbReference>
<feature type="region of interest" description="Disordered" evidence="21">
    <location>
        <begin position="1"/>
        <end position="36"/>
    </location>
</feature>
<dbReference type="GO" id="GO:0000981">
    <property type="term" value="F:DNA-binding transcription factor activity, RNA polymerase II-specific"/>
    <property type="evidence" value="ECO:0007669"/>
    <property type="project" value="TreeGrafter"/>
</dbReference>